<sequence length="211" mass="22630">MYKKLIFPAFCLLLATACQTNTNNGNTTPPATTDTTQAAPDAADLIPSGDLGYELKVVDGSLVSPRIELSGEIAGVPLKINYGSPAVKGRTIFGDLIPYEQVWRTGANEATRITFANDVMVGTEGQKLAAGTYSLFTLPAAKDKWTVIFNTVADQWGAYDYDEAADAVRVSGNSMPAPEKAERMHFAIDDSSIKISWDDLIISFPVTAASK</sequence>
<protein>
    <submittedName>
        <fullName evidence="2">DUF2911 domain-containing protein</fullName>
    </submittedName>
</protein>
<dbReference type="AlphaFoldDB" id="A0A923T938"/>
<gene>
    <name evidence="2" type="ORF">H9S92_13405</name>
</gene>
<feature type="signal peptide" evidence="1">
    <location>
        <begin position="1"/>
        <end position="20"/>
    </location>
</feature>
<evidence type="ECO:0000256" key="1">
    <source>
        <dbReference type="SAM" id="SignalP"/>
    </source>
</evidence>
<accession>A0A923T938</accession>
<comment type="caution">
    <text evidence="2">The sequence shown here is derived from an EMBL/GenBank/DDBJ whole genome shotgun (WGS) entry which is preliminary data.</text>
</comment>
<dbReference type="RefSeq" id="WP_187467218.1">
    <property type="nucleotide sequence ID" value="NZ_JACSIT010000118.1"/>
</dbReference>
<keyword evidence="1" id="KW-0732">Signal</keyword>
<dbReference type="Pfam" id="PF11138">
    <property type="entry name" value="DUF2911"/>
    <property type="match status" value="1"/>
</dbReference>
<dbReference type="EMBL" id="JACSIT010000118">
    <property type="protein sequence ID" value="MBC6995171.1"/>
    <property type="molecule type" value="Genomic_DNA"/>
</dbReference>
<proteinExistence type="predicted"/>
<organism evidence="2 3">
    <name type="scientific">Neolewinella lacunae</name>
    <dbReference type="NCBI Taxonomy" id="1517758"/>
    <lineage>
        <taxon>Bacteria</taxon>
        <taxon>Pseudomonadati</taxon>
        <taxon>Bacteroidota</taxon>
        <taxon>Saprospiria</taxon>
        <taxon>Saprospirales</taxon>
        <taxon>Lewinellaceae</taxon>
        <taxon>Neolewinella</taxon>
    </lineage>
</organism>
<dbReference type="PROSITE" id="PS51257">
    <property type="entry name" value="PROKAR_LIPOPROTEIN"/>
    <property type="match status" value="1"/>
</dbReference>
<evidence type="ECO:0000313" key="3">
    <source>
        <dbReference type="Proteomes" id="UP000650081"/>
    </source>
</evidence>
<keyword evidence="3" id="KW-1185">Reference proteome</keyword>
<name>A0A923T938_9BACT</name>
<dbReference type="Proteomes" id="UP000650081">
    <property type="component" value="Unassembled WGS sequence"/>
</dbReference>
<feature type="chain" id="PRO_5037801589" evidence="1">
    <location>
        <begin position="21"/>
        <end position="211"/>
    </location>
</feature>
<reference evidence="2" key="1">
    <citation type="submission" date="2020-08" db="EMBL/GenBank/DDBJ databases">
        <title>Lewinella bacteria from marine environments.</title>
        <authorList>
            <person name="Zhong Y."/>
        </authorList>
    </citation>
    <scope>NUCLEOTIDE SEQUENCE</scope>
    <source>
        <strain evidence="2">KCTC 42187</strain>
    </source>
</reference>
<dbReference type="InterPro" id="IPR021314">
    <property type="entry name" value="DUF2911"/>
</dbReference>
<evidence type="ECO:0000313" key="2">
    <source>
        <dbReference type="EMBL" id="MBC6995171.1"/>
    </source>
</evidence>